<dbReference type="AlphaFoldDB" id="A0A8J8SFH6"/>
<dbReference type="RefSeq" id="WP_212697140.1">
    <property type="nucleotide sequence ID" value="NZ_CP058649.1"/>
</dbReference>
<dbReference type="KEGG" id="vpy:HZI73_04895"/>
<accession>A0A8J8SFH6</accession>
<name>A0A8J8SFH6_9FIRM</name>
<evidence type="ECO:0000256" key="1">
    <source>
        <dbReference type="SAM" id="MobiDB-lite"/>
    </source>
</evidence>
<keyword evidence="3" id="KW-1185">Reference proteome</keyword>
<evidence type="ECO:0008006" key="4">
    <source>
        <dbReference type="Google" id="ProtNLM"/>
    </source>
</evidence>
<gene>
    <name evidence="2" type="ORF">HZI73_04895</name>
</gene>
<evidence type="ECO:0000313" key="3">
    <source>
        <dbReference type="Proteomes" id="UP000683246"/>
    </source>
</evidence>
<reference evidence="2" key="1">
    <citation type="submission" date="2020-07" db="EMBL/GenBank/DDBJ databases">
        <title>Vallitalea pronyensis genome.</title>
        <authorList>
            <person name="Postec A."/>
        </authorList>
    </citation>
    <scope>NUCLEOTIDE SEQUENCE</scope>
    <source>
        <strain evidence="2">FatNI3</strain>
    </source>
</reference>
<organism evidence="2 3">
    <name type="scientific">Vallitalea pronyensis</name>
    <dbReference type="NCBI Taxonomy" id="1348613"/>
    <lineage>
        <taxon>Bacteria</taxon>
        <taxon>Bacillati</taxon>
        <taxon>Bacillota</taxon>
        <taxon>Clostridia</taxon>
        <taxon>Lachnospirales</taxon>
        <taxon>Vallitaleaceae</taxon>
        <taxon>Vallitalea</taxon>
    </lineage>
</organism>
<sequence length="541" mass="61964">MRKLIYGILTLLLVVTGCSSNDSKKTEEVLRAENRAAMEAEQKAKEEMKAELEDKKQEEQTEEEKKVDDITITDKESVMDFIFQQFDVSDSYSKERGMNELTFTYEDFNEDGKEDVVVYSPNKDGFYDIAFVTVTENGYELIDEFEEYSKNEQSIVKEGNFIIFRGAGGGTGVYKKFLKIYRYVDGEIAFTGVALDLEGHDTIAHDDYPNGKPIEISSELIDRSGKFNNGEDIWFAFDYTYMETDIDGKLLLKTCDGYYYNNETNAYEVQQLESKFVTKDAANEALVSDGRYELEQLMSVEKLEEFKVVEVSYIKMGEFSLILEGEITQKGRIRFDGLYQMYCFTSDEAFLDYPIRIDDELTISTHIRFSCFDQKWIKELPQSAHESLKENGELEIACTINKIEIHGAWGTSGSTSIEISNIDILSNTTSDQSELENNLSRFTNETLFSLDEEMYMDYSKYQLVVVPQQESINDDKLGNRTVQLTDSGNEFPSRIAILGGMMALEITYHENPLVEGSETKTVKLEQIKDEIITVMSKMPYD</sequence>
<evidence type="ECO:0000313" key="2">
    <source>
        <dbReference type="EMBL" id="QUI21670.1"/>
    </source>
</evidence>
<dbReference type="PROSITE" id="PS51257">
    <property type="entry name" value="PROKAR_LIPOPROTEIN"/>
    <property type="match status" value="1"/>
</dbReference>
<dbReference type="EMBL" id="CP058649">
    <property type="protein sequence ID" value="QUI21670.1"/>
    <property type="molecule type" value="Genomic_DNA"/>
</dbReference>
<dbReference type="Proteomes" id="UP000683246">
    <property type="component" value="Chromosome"/>
</dbReference>
<proteinExistence type="predicted"/>
<protein>
    <recommendedName>
        <fullName evidence="4">Lipoprotein</fullName>
    </recommendedName>
</protein>
<feature type="region of interest" description="Disordered" evidence="1">
    <location>
        <begin position="37"/>
        <end position="67"/>
    </location>
</feature>